<sequence>MNFALSDAFVCRLARFSVALFSRHTSPIAPFVVFVAVLLFGSVMPSQGQADAAANDQCQTEYERAQERYLSAEFEPAIGLLETCLEETRSSLADTTKLKMYRLLSFSYLGEGNDEGARTAVVNLLNTKADYEPDPTRDRPDFVQMVQSVREERERLLEQNDNDRNWVKWVAGGVGVITLGVLAAVLAGGDG</sequence>
<dbReference type="AlphaFoldDB" id="A0A2A8D1S7"/>
<reference evidence="2 3" key="1">
    <citation type="submission" date="2017-10" db="EMBL/GenBank/DDBJ databases">
        <title>Draft genome of Longibacter Salinarum.</title>
        <authorList>
            <person name="Goh K.M."/>
            <person name="Shamsir M.S."/>
            <person name="Lim S.W."/>
        </authorList>
    </citation>
    <scope>NUCLEOTIDE SEQUENCE [LARGE SCALE GENOMIC DNA]</scope>
    <source>
        <strain evidence="2 3">KCTC 52045</strain>
    </source>
</reference>
<gene>
    <name evidence="2" type="ORF">CRI94_00300</name>
</gene>
<name>A0A2A8D1S7_9BACT</name>
<keyword evidence="1" id="KW-0472">Membrane</keyword>
<evidence type="ECO:0000256" key="1">
    <source>
        <dbReference type="SAM" id="Phobius"/>
    </source>
</evidence>
<dbReference type="OrthoDB" id="9950593at2"/>
<dbReference type="Proteomes" id="UP000220102">
    <property type="component" value="Unassembled WGS sequence"/>
</dbReference>
<evidence type="ECO:0008006" key="4">
    <source>
        <dbReference type="Google" id="ProtNLM"/>
    </source>
</evidence>
<dbReference type="EMBL" id="PDEQ01000001">
    <property type="protein sequence ID" value="PEN14773.1"/>
    <property type="molecule type" value="Genomic_DNA"/>
</dbReference>
<protein>
    <recommendedName>
        <fullName evidence="4">Tetratricopeptide repeat protein</fullName>
    </recommendedName>
</protein>
<evidence type="ECO:0000313" key="2">
    <source>
        <dbReference type="EMBL" id="PEN14773.1"/>
    </source>
</evidence>
<feature type="transmembrane region" description="Helical" evidence="1">
    <location>
        <begin position="166"/>
        <end position="187"/>
    </location>
</feature>
<comment type="caution">
    <text evidence="2">The sequence shown here is derived from an EMBL/GenBank/DDBJ whole genome shotgun (WGS) entry which is preliminary data.</text>
</comment>
<accession>A0A2A8D1S7</accession>
<keyword evidence="3" id="KW-1185">Reference proteome</keyword>
<keyword evidence="1" id="KW-1133">Transmembrane helix</keyword>
<evidence type="ECO:0000313" key="3">
    <source>
        <dbReference type="Proteomes" id="UP000220102"/>
    </source>
</evidence>
<organism evidence="2 3">
    <name type="scientific">Longibacter salinarum</name>
    <dbReference type="NCBI Taxonomy" id="1850348"/>
    <lineage>
        <taxon>Bacteria</taxon>
        <taxon>Pseudomonadati</taxon>
        <taxon>Rhodothermota</taxon>
        <taxon>Rhodothermia</taxon>
        <taxon>Rhodothermales</taxon>
        <taxon>Salisaetaceae</taxon>
        <taxon>Longibacter</taxon>
    </lineage>
</organism>
<keyword evidence="1" id="KW-0812">Transmembrane</keyword>
<dbReference type="RefSeq" id="WP_098073666.1">
    <property type="nucleotide sequence ID" value="NZ_PDEQ01000001.1"/>
</dbReference>
<proteinExistence type="predicted"/>
<feature type="transmembrane region" description="Helical" evidence="1">
    <location>
        <begin position="27"/>
        <end position="44"/>
    </location>
</feature>